<gene>
    <name evidence="1" type="ORF">IV417_11155</name>
</gene>
<dbReference type="InterPro" id="IPR024524">
    <property type="entry name" value="DUF3800"/>
</dbReference>
<comment type="caution">
    <text evidence="1">The sequence shown here is derived from an EMBL/GenBank/DDBJ whole genome shotgun (WGS) entry which is preliminary data.</text>
</comment>
<dbReference type="AlphaFoldDB" id="A0AAP2CQQ3"/>
<accession>A0AAP2CQQ3</accession>
<dbReference type="Proteomes" id="UP001315686">
    <property type="component" value="Unassembled WGS sequence"/>
</dbReference>
<organism evidence="1 2">
    <name type="scientific">Harenicola maris</name>
    <dbReference type="NCBI Taxonomy" id="2841044"/>
    <lineage>
        <taxon>Bacteria</taxon>
        <taxon>Pseudomonadati</taxon>
        <taxon>Pseudomonadota</taxon>
        <taxon>Alphaproteobacteria</taxon>
        <taxon>Rhodobacterales</taxon>
        <taxon>Paracoccaceae</taxon>
        <taxon>Harenicola</taxon>
    </lineage>
</organism>
<name>A0AAP2CQQ3_9RHOB</name>
<protein>
    <submittedName>
        <fullName evidence="1">DUF3800 domain-containing protein</fullName>
    </submittedName>
</protein>
<evidence type="ECO:0000313" key="2">
    <source>
        <dbReference type="Proteomes" id="UP001315686"/>
    </source>
</evidence>
<evidence type="ECO:0000313" key="1">
    <source>
        <dbReference type="EMBL" id="MBT0957950.1"/>
    </source>
</evidence>
<keyword evidence="2" id="KW-1185">Reference proteome</keyword>
<dbReference type="EMBL" id="JADQAZ010000002">
    <property type="protein sequence ID" value="MBT0957950.1"/>
    <property type="molecule type" value="Genomic_DNA"/>
</dbReference>
<dbReference type="Pfam" id="PF12686">
    <property type="entry name" value="DUF3800"/>
    <property type="match status" value="1"/>
</dbReference>
<sequence>MRPQPKPYEYVLYIDEAGDDGLTRVRPIDETGASEWLLVSGVLIRARNEDSVDDWVTNIRKDINATQSPALHFRKLSPRKKLRTCELLAEQKAVYFVVCSNKKNMRGWENERAAKKRGKQWFYNWCVRCLLERTTQLCYEDGIKRGVKPNYLKIVFSERGSHSYGQTKAYLELLKAQAASKTTYLRKWEIKHEVLRYNLINYVPHTEDSGLQLADVIASAFYQACDTLDVKNDPNPAKLLAQRMARRNGICADYGVILQPTPPNKGNLNEVQKEIFEFFGYSFQ</sequence>
<proteinExistence type="predicted"/>
<dbReference type="RefSeq" id="WP_327794169.1">
    <property type="nucleotide sequence ID" value="NZ_JADQAZ010000002.1"/>
</dbReference>
<reference evidence="1 2" key="1">
    <citation type="journal article" date="2021" name="Arch. Microbiol.">
        <title>Harenicola maris gen. nov., sp. nov. isolated from the Sea of Japan shallow sediments.</title>
        <authorList>
            <person name="Romanenko L.A."/>
            <person name="Kurilenko V.V."/>
            <person name="Chernysheva N.Y."/>
            <person name="Tekutyeva L.A."/>
            <person name="Velansky P.V."/>
            <person name="Svetashev V.I."/>
            <person name="Isaeva M.P."/>
        </authorList>
    </citation>
    <scope>NUCLEOTIDE SEQUENCE [LARGE SCALE GENOMIC DNA]</scope>
    <source>
        <strain evidence="1 2">KMM 3653</strain>
    </source>
</reference>